<sequence>MSKRTITISIFSFIVIAVVITIIILKQPPKYYTRYGIELGTDVKITYATDRGNAKKVVDDMFNKFDEYEKIFDPWLNGSELYNLNHSNGQWVKVSPELLAVLKNSIVLANLTDGEFDPTIGRLVPLWGFNTDNTHEWHLPSPQSIKNALIHVGYKNVEIKGNEVKLLNGVWLDLNGMMEGYIDQLLINIAKANDPNSTGYVDVGGTVGIIGPKDGSQPWIIGIQNPRGGPNDAIAYVKLYKGYVGTSGDYERYIVVDGKRYYHIFDPKTGYSNNYFESITTVSTISTLSDGFGVFAMVNGSSNINEWAKKLGISYLAIDENGKMIEGPGWTAYEYKP</sequence>
<keyword evidence="6 10" id="KW-0274">FAD</keyword>
<feature type="binding site" evidence="11">
    <location>
        <position position="176"/>
    </location>
    <ligand>
        <name>Mg(2+)</name>
        <dbReference type="ChEBI" id="CHEBI:18420"/>
    </ligand>
</feature>
<feature type="transmembrane region" description="Helical" evidence="12">
    <location>
        <begin position="6"/>
        <end position="25"/>
    </location>
</feature>
<comment type="caution">
    <text evidence="13">The sequence shown here is derived from an EMBL/GenBank/DDBJ whole genome shotgun (WGS) entry which is preliminary data.</text>
</comment>
<evidence type="ECO:0000256" key="4">
    <source>
        <dbReference type="ARBA" id="ARBA00022679"/>
    </source>
</evidence>
<dbReference type="PANTHER" id="PTHR30040">
    <property type="entry name" value="THIAMINE BIOSYNTHESIS LIPOPROTEIN APBE"/>
    <property type="match status" value="1"/>
</dbReference>
<keyword evidence="5 10" id="KW-0479">Metal-binding</keyword>
<dbReference type="PANTHER" id="PTHR30040:SF2">
    <property type="entry name" value="FAD:PROTEIN FMN TRANSFERASE"/>
    <property type="match status" value="1"/>
</dbReference>
<proteinExistence type="inferred from homology"/>
<keyword evidence="7 10" id="KW-0460">Magnesium</keyword>
<evidence type="ECO:0000256" key="6">
    <source>
        <dbReference type="ARBA" id="ARBA00022827"/>
    </source>
</evidence>
<evidence type="ECO:0000256" key="8">
    <source>
        <dbReference type="ARBA" id="ARBA00031306"/>
    </source>
</evidence>
<dbReference type="EMBL" id="DTPE01000196">
    <property type="protein sequence ID" value="HGE75441.1"/>
    <property type="molecule type" value="Genomic_DNA"/>
</dbReference>
<gene>
    <name evidence="13" type="ORF">ENX73_04880</name>
</gene>
<evidence type="ECO:0000256" key="11">
    <source>
        <dbReference type="PIRSR" id="PIRSR006268-2"/>
    </source>
</evidence>
<evidence type="ECO:0000256" key="7">
    <source>
        <dbReference type="ARBA" id="ARBA00022842"/>
    </source>
</evidence>
<name>A0A7V3RF36_9BACT</name>
<dbReference type="EC" id="2.7.1.180" evidence="1 10"/>
<keyword evidence="12" id="KW-0472">Membrane</keyword>
<dbReference type="Pfam" id="PF02424">
    <property type="entry name" value="ApbE"/>
    <property type="match status" value="1"/>
</dbReference>
<evidence type="ECO:0000256" key="10">
    <source>
        <dbReference type="PIRNR" id="PIRNR006268"/>
    </source>
</evidence>
<dbReference type="SUPFAM" id="SSF143631">
    <property type="entry name" value="ApbE-like"/>
    <property type="match status" value="1"/>
</dbReference>
<evidence type="ECO:0000313" key="13">
    <source>
        <dbReference type="EMBL" id="HGE75441.1"/>
    </source>
</evidence>
<keyword evidence="3 10" id="KW-0285">Flavoprotein</keyword>
<keyword evidence="4 10" id="KW-0808">Transferase</keyword>
<comment type="cofactor">
    <cofactor evidence="11">
        <name>Mg(2+)</name>
        <dbReference type="ChEBI" id="CHEBI:18420"/>
    </cofactor>
    <cofactor evidence="11">
        <name>Mn(2+)</name>
        <dbReference type="ChEBI" id="CHEBI:29035"/>
    </cofactor>
    <text evidence="11">Magnesium. Can also use manganese.</text>
</comment>
<comment type="catalytic activity">
    <reaction evidence="9 10">
        <text>L-threonyl-[protein] + FAD = FMN-L-threonyl-[protein] + AMP + H(+)</text>
        <dbReference type="Rhea" id="RHEA:36847"/>
        <dbReference type="Rhea" id="RHEA-COMP:11060"/>
        <dbReference type="Rhea" id="RHEA-COMP:11061"/>
        <dbReference type="ChEBI" id="CHEBI:15378"/>
        <dbReference type="ChEBI" id="CHEBI:30013"/>
        <dbReference type="ChEBI" id="CHEBI:57692"/>
        <dbReference type="ChEBI" id="CHEBI:74257"/>
        <dbReference type="ChEBI" id="CHEBI:456215"/>
        <dbReference type="EC" id="2.7.1.180"/>
    </reaction>
</comment>
<comment type="similarity">
    <text evidence="10">Belongs to the ApbE family.</text>
</comment>
<dbReference type="InterPro" id="IPR024932">
    <property type="entry name" value="ApbE"/>
</dbReference>
<dbReference type="PIRSF" id="PIRSF006268">
    <property type="entry name" value="ApbE"/>
    <property type="match status" value="1"/>
</dbReference>
<feature type="binding site" evidence="11">
    <location>
        <position position="290"/>
    </location>
    <ligand>
        <name>Mg(2+)</name>
        <dbReference type="ChEBI" id="CHEBI:18420"/>
    </ligand>
</feature>
<dbReference type="InterPro" id="IPR003374">
    <property type="entry name" value="ApbE-like_sf"/>
</dbReference>
<dbReference type="AlphaFoldDB" id="A0A7V3RF36"/>
<keyword evidence="12" id="KW-1133">Transmembrane helix</keyword>
<evidence type="ECO:0000256" key="9">
    <source>
        <dbReference type="ARBA" id="ARBA00048540"/>
    </source>
</evidence>
<evidence type="ECO:0000256" key="5">
    <source>
        <dbReference type="ARBA" id="ARBA00022723"/>
    </source>
</evidence>
<dbReference type="Gene3D" id="3.10.520.10">
    <property type="entry name" value="ApbE-like domains"/>
    <property type="match status" value="1"/>
</dbReference>
<evidence type="ECO:0000256" key="2">
    <source>
        <dbReference type="ARBA" id="ARBA00016337"/>
    </source>
</evidence>
<evidence type="ECO:0000256" key="12">
    <source>
        <dbReference type="SAM" id="Phobius"/>
    </source>
</evidence>
<dbReference type="GO" id="GO:0046872">
    <property type="term" value="F:metal ion binding"/>
    <property type="evidence" value="ECO:0007669"/>
    <property type="project" value="UniProtKB-UniRule"/>
</dbReference>
<keyword evidence="12" id="KW-0812">Transmembrane</keyword>
<accession>A0A7V3RF36</accession>
<evidence type="ECO:0000256" key="3">
    <source>
        <dbReference type="ARBA" id="ARBA00022630"/>
    </source>
</evidence>
<evidence type="ECO:0000256" key="1">
    <source>
        <dbReference type="ARBA" id="ARBA00011955"/>
    </source>
</evidence>
<reference evidence="13" key="1">
    <citation type="journal article" date="2020" name="mSystems">
        <title>Genome- and Community-Level Interaction Insights into Carbon Utilization and Element Cycling Functions of Hydrothermarchaeota in Hydrothermal Sediment.</title>
        <authorList>
            <person name="Zhou Z."/>
            <person name="Liu Y."/>
            <person name="Xu W."/>
            <person name="Pan J."/>
            <person name="Luo Z.H."/>
            <person name="Li M."/>
        </authorList>
    </citation>
    <scope>NUCLEOTIDE SEQUENCE [LARGE SCALE GENOMIC DNA]</scope>
    <source>
        <strain evidence="13">SpSt-966</strain>
    </source>
</reference>
<organism evidence="13">
    <name type="scientific">Mesoaciditoga lauensis</name>
    <dbReference type="NCBI Taxonomy" id="1495039"/>
    <lineage>
        <taxon>Bacteria</taxon>
        <taxon>Thermotogati</taxon>
        <taxon>Thermotogota</taxon>
        <taxon>Thermotogae</taxon>
        <taxon>Mesoaciditogales</taxon>
        <taxon>Mesoaciditogaceae</taxon>
        <taxon>Mesoaciditoga</taxon>
    </lineage>
</organism>
<protein>
    <recommendedName>
        <fullName evidence="2 10">FAD:protein FMN transferase</fullName>
        <ecNumber evidence="1 10">2.7.1.180</ecNumber>
    </recommendedName>
    <alternativeName>
        <fullName evidence="8 10">Flavin transferase</fullName>
    </alternativeName>
</protein>
<dbReference type="GO" id="GO:0016740">
    <property type="term" value="F:transferase activity"/>
    <property type="evidence" value="ECO:0007669"/>
    <property type="project" value="UniProtKB-UniRule"/>
</dbReference>